<feature type="non-terminal residue" evidence="1">
    <location>
        <position position="1"/>
    </location>
</feature>
<feature type="non-terminal residue" evidence="1">
    <location>
        <position position="154"/>
    </location>
</feature>
<keyword evidence="2" id="KW-1185">Reference proteome</keyword>
<gene>
    <name evidence="1" type="ORF">EAG_11420</name>
</gene>
<accession>E1ZZY8</accession>
<name>E1ZZY8_CAMFO</name>
<dbReference type="PANTHER" id="PTHR33480:SF1">
    <property type="entry name" value="TYR RECOMBINASE DOMAIN-CONTAINING PROTEIN"/>
    <property type="match status" value="1"/>
</dbReference>
<organism evidence="2">
    <name type="scientific">Camponotus floridanus</name>
    <name type="common">Florida carpenter ant</name>
    <dbReference type="NCBI Taxonomy" id="104421"/>
    <lineage>
        <taxon>Eukaryota</taxon>
        <taxon>Metazoa</taxon>
        <taxon>Ecdysozoa</taxon>
        <taxon>Arthropoda</taxon>
        <taxon>Hexapoda</taxon>
        <taxon>Insecta</taxon>
        <taxon>Pterygota</taxon>
        <taxon>Neoptera</taxon>
        <taxon>Endopterygota</taxon>
        <taxon>Hymenoptera</taxon>
        <taxon>Apocrita</taxon>
        <taxon>Aculeata</taxon>
        <taxon>Formicoidea</taxon>
        <taxon>Formicidae</taxon>
        <taxon>Formicinae</taxon>
        <taxon>Camponotus</taxon>
    </lineage>
</organism>
<dbReference type="OrthoDB" id="7701215at2759"/>
<evidence type="ECO:0000313" key="1">
    <source>
        <dbReference type="EMBL" id="EFN73260.1"/>
    </source>
</evidence>
<evidence type="ECO:0008006" key="3">
    <source>
        <dbReference type="Google" id="ProtNLM"/>
    </source>
</evidence>
<dbReference type="AlphaFoldDB" id="E1ZZY8"/>
<protein>
    <recommendedName>
        <fullName evidence="3">Tyr recombinase domain-containing protein</fullName>
    </recommendedName>
</protein>
<dbReference type="STRING" id="104421.E1ZZY8"/>
<reference evidence="1 2" key="1">
    <citation type="journal article" date="2010" name="Science">
        <title>Genomic comparison of the ants Camponotus floridanus and Harpegnathos saltator.</title>
        <authorList>
            <person name="Bonasio R."/>
            <person name="Zhang G."/>
            <person name="Ye C."/>
            <person name="Mutti N.S."/>
            <person name="Fang X."/>
            <person name="Qin N."/>
            <person name="Donahue G."/>
            <person name="Yang P."/>
            <person name="Li Q."/>
            <person name="Li C."/>
            <person name="Zhang P."/>
            <person name="Huang Z."/>
            <person name="Berger S.L."/>
            <person name="Reinberg D."/>
            <person name="Wang J."/>
            <person name="Liebig J."/>
        </authorList>
    </citation>
    <scope>NUCLEOTIDE SEQUENCE [LARGE SCALE GENOMIC DNA]</scope>
    <source>
        <strain evidence="2">C129</strain>
    </source>
</reference>
<evidence type="ECO:0000313" key="2">
    <source>
        <dbReference type="Proteomes" id="UP000000311"/>
    </source>
</evidence>
<dbReference type="OMA" id="IATHCIQ"/>
<dbReference type="EMBL" id="GL435531">
    <property type="protein sequence ID" value="EFN73260.1"/>
    <property type="molecule type" value="Genomic_DNA"/>
</dbReference>
<dbReference type="PANTHER" id="PTHR33480">
    <property type="entry name" value="SET DOMAIN-CONTAINING PROTEIN-RELATED"/>
    <property type="match status" value="1"/>
</dbReference>
<proteinExistence type="predicted"/>
<dbReference type="Proteomes" id="UP000000311">
    <property type="component" value="Unassembled WGS sequence"/>
</dbReference>
<sequence length="154" mass="17980">ANKYVRFLIRGKLGRTVPVILDMELVQCIELILKHRKDTNVPEKNPYVFGIPSNTKRYFKYLRACVLMRYFSKKCDAQIPHSLRGTELRKHIATTCITLNLSENEVDDLANFMGHHEKIHKRHYRQSIPALEIIRMTKFLEAALGENVQQQSNN</sequence>
<dbReference type="InParanoid" id="E1ZZY8"/>